<dbReference type="VEuPathDB" id="FungiDB:ATEG_05203"/>
<dbReference type="InterPro" id="IPR001926">
    <property type="entry name" value="TrpB-like_PALP"/>
</dbReference>
<protein>
    <submittedName>
        <fullName evidence="2">Diaminopropionate ammonia-lyase</fullName>
    </submittedName>
</protein>
<comment type="caution">
    <text evidence="2">The sequence shown here is derived from an EMBL/GenBank/DDBJ whole genome shotgun (WGS) entry which is preliminary data.</text>
</comment>
<feature type="domain" description="Tryptophan synthase beta chain-like PALP" evidence="1">
    <location>
        <begin position="34"/>
        <end position="318"/>
    </location>
</feature>
<dbReference type="GO" id="GO:0016829">
    <property type="term" value="F:lyase activity"/>
    <property type="evidence" value="ECO:0007669"/>
    <property type="project" value="UniProtKB-KW"/>
</dbReference>
<proteinExistence type="predicted"/>
<organism evidence="2 3">
    <name type="scientific">Aspergillus terreus</name>
    <dbReference type="NCBI Taxonomy" id="33178"/>
    <lineage>
        <taxon>Eukaryota</taxon>
        <taxon>Fungi</taxon>
        <taxon>Dikarya</taxon>
        <taxon>Ascomycota</taxon>
        <taxon>Pezizomycotina</taxon>
        <taxon>Eurotiomycetes</taxon>
        <taxon>Eurotiomycetidae</taxon>
        <taxon>Eurotiales</taxon>
        <taxon>Aspergillaceae</taxon>
        <taxon>Aspergillus</taxon>
        <taxon>Aspergillus subgen. Circumdati</taxon>
    </lineage>
</organism>
<dbReference type="EMBL" id="BLJY01000002">
    <property type="protein sequence ID" value="GFF13155.1"/>
    <property type="molecule type" value="Genomic_DNA"/>
</dbReference>
<dbReference type="SUPFAM" id="SSF53686">
    <property type="entry name" value="Tryptophan synthase beta subunit-like PLP-dependent enzymes"/>
    <property type="match status" value="1"/>
</dbReference>
<evidence type="ECO:0000313" key="3">
    <source>
        <dbReference type="Proteomes" id="UP000452235"/>
    </source>
</evidence>
<keyword evidence="3" id="KW-1185">Reference proteome</keyword>
<dbReference type="OrthoDB" id="10059875at2759"/>
<name>A0A5M3YXR5_ASPTE</name>
<dbReference type="NCBIfam" id="NF006058">
    <property type="entry name" value="PRK08206.1"/>
    <property type="match status" value="1"/>
</dbReference>
<dbReference type="Proteomes" id="UP000452235">
    <property type="component" value="Unassembled WGS sequence"/>
</dbReference>
<dbReference type="PANTHER" id="PTHR42937:SF1">
    <property type="entry name" value="DIAMINOPROPIONATE AMMONIA-LYASE"/>
    <property type="match status" value="1"/>
</dbReference>
<reference evidence="2 3" key="1">
    <citation type="submission" date="2020-01" db="EMBL/GenBank/DDBJ databases">
        <title>Aspergillus terreus IFO 6365 whole genome shotgun sequence.</title>
        <authorList>
            <person name="Kanamasa S."/>
            <person name="Takahashi H."/>
        </authorList>
    </citation>
    <scope>NUCLEOTIDE SEQUENCE [LARGE SCALE GENOMIC DNA]</scope>
    <source>
        <strain evidence="2 3">IFO 6365</strain>
    </source>
</reference>
<dbReference type="Gene3D" id="3.40.50.1100">
    <property type="match status" value="2"/>
</dbReference>
<gene>
    <name evidence="2" type="ORF">ATEIFO6365_0002026500</name>
</gene>
<evidence type="ECO:0000313" key="2">
    <source>
        <dbReference type="EMBL" id="GFF13155.1"/>
    </source>
</evidence>
<dbReference type="InterPro" id="IPR036052">
    <property type="entry name" value="TrpB-like_PALP_sf"/>
</dbReference>
<dbReference type="PANTHER" id="PTHR42937">
    <property type="match status" value="1"/>
</dbReference>
<accession>A0A5M3YXR5</accession>
<dbReference type="AlphaFoldDB" id="A0A5M3YXR5"/>
<evidence type="ECO:0000259" key="1">
    <source>
        <dbReference type="Pfam" id="PF00291"/>
    </source>
</evidence>
<sequence length="365" mass="39539">MALRKNIYYNKILSPLQLQYSPDPRILSFHQRLPGYTPTPLIPLDSLAKELGVKHVFLKDESSRAELPAFKILGASWATCLSVAQAVNTDVGSSFANLSAAAREKGIKLAAATDGNHGRAVARMAKILGLEAHIFVPLNLDRETKELIAQEGAKVVACLGDYDATVLEAKEQAEINKWLLVQDTAFEGYTEIPQWIVDGYSSMMVETDKQVRELTGSTVDMVVAPVGVGSFAQSVVSYWRSREHPCATVTVEPDSAACLLRSLISKAPTTVSTKDTIMAGLNCGTVSTIAWPVLRDGVEASIAVSDSETHAAVRRLKRAAANGKGKASIDYRIRIGYGSDAETRGNDSPVLHRRTLRTSKIESVL</sequence>
<keyword evidence="2" id="KW-0456">Lyase</keyword>
<dbReference type="Pfam" id="PF00291">
    <property type="entry name" value="PALP"/>
    <property type="match status" value="1"/>
</dbReference>